<evidence type="ECO:0000313" key="7">
    <source>
        <dbReference type="WBParaSite" id="HDID_0001019601-mRNA-1"/>
    </source>
</evidence>
<dbReference type="Proteomes" id="UP000274504">
    <property type="component" value="Unassembled WGS sequence"/>
</dbReference>
<reference evidence="3 5" key="2">
    <citation type="submission" date="2018-11" db="EMBL/GenBank/DDBJ databases">
        <authorList>
            <consortium name="Pathogen Informatics"/>
        </authorList>
    </citation>
    <scope>NUCLEOTIDE SEQUENCE [LARGE SCALE GENOMIC DNA]</scope>
</reference>
<evidence type="ECO:0000313" key="4">
    <source>
        <dbReference type="EMBL" id="VUZ55849.1"/>
    </source>
</evidence>
<evidence type="ECO:0000313" key="3">
    <source>
        <dbReference type="EMBL" id="VDL62857.1"/>
    </source>
</evidence>
<dbReference type="WBParaSite" id="HDID_0001019601-mRNA-1">
    <property type="protein sequence ID" value="HDID_0001019601-mRNA-1"/>
    <property type="gene ID" value="HDID_0001019601"/>
</dbReference>
<evidence type="ECO:0000313" key="5">
    <source>
        <dbReference type="Proteomes" id="UP000274504"/>
    </source>
</evidence>
<name>A0A0R3SWW4_HYMDI</name>
<feature type="transmembrane region" description="Helical" evidence="2">
    <location>
        <begin position="117"/>
        <end position="137"/>
    </location>
</feature>
<keyword evidence="2" id="KW-0472">Membrane</keyword>
<dbReference type="PANTHER" id="PTHR46641">
    <property type="entry name" value="FMRFAMIDE RECEPTOR-RELATED"/>
    <property type="match status" value="1"/>
</dbReference>
<proteinExistence type="predicted"/>
<dbReference type="AlphaFoldDB" id="A0A0R3SWW4"/>
<organism evidence="7">
    <name type="scientific">Hymenolepis diminuta</name>
    <name type="common">Rat tapeworm</name>
    <dbReference type="NCBI Taxonomy" id="6216"/>
    <lineage>
        <taxon>Eukaryota</taxon>
        <taxon>Metazoa</taxon>
        <taxon>Spiralia</taxon>
        <taxon>Lophotrochozoa</taxon>
        <taxon>Platyhelminthes</taxon>
        <taxon>Cestoda</taxon>
        <taxon>Eucestoda</taxon>
        <taxon>Cyclophyllidea</taxon>
        <taxon>Hymenolepididae</taxon>
        <taxon>Hymenolepis</taxon>
    </lineage>
</organism>
<dbReference type="EMBL" id="CABIJS010000697">
    <property type="protein sequence ID" value="VUZ55849.1"/>
    <property type="molecule type" value="Genomic_DNA"/>
</dbReference>
<dbReference type="PANTHER" id="PTHR46641:SF2">
    <property type="entry name" value="FMRFAMIDE RECEPTOR"/>
    <property type="match status" value="1"/>
</dbReference>
<protein>
    <submittedName>
        <fullName evidence="7">G_PROTEIN_RECEP_F1_2 domain-containing protein</fullName>
    </submittedName>
</protein>
<feature type="transmembrane region" description="Helical" evidence="2">
    <location>
        <begin position="41"/>
        <end position="62"/>
    </location>
</feature>
<dbReference type="EMBL" id="UYSG01011563">
    <property type="protein sequence ID" value="VDL62857.1"/>
    <property type="molecule type" value="Genomic_DNA"/>
</dbReference>
<keyword evidence="2" id="KW-1133">Transmembrane helix</keyword>
<evidence type="ECO:0000313" key="6">
    <source>
        <dbReference type="Proteomes" id="UP000321570"/>
    </source>
</evidence>
<dbReference type="Proteomes" id="UP000321570">
    <property type="component" value="Unassembled WGS sequence"/>
</dbReference>
<feature type="compositionally biased region" description="Polar residues" evidence="1">
    <location>
        <begin position="331"/>
        <end position="340"/>
    </location>
</feature>
<evidence type="ECO:0000256" key="2">
    <source>
        <dbReference type="SAM" id="Phobius"/>
    </source>
</evidence>
<keyword evidence="6" id="KW-1185">Reference proteome</keyword>
<accession>A0A0R3SWW4</accession>
<dbReference type="OrthoDB" id="6253424at2759"/>
<evidence type="ECO:0000256" key="1">
    <source>
        <dbReference type="SAM" id="MobiDB-lite"/>
    </source>
</evidence>
<dbReference type="SUPFAM" id="SSF81321">
    <property type="entry name" value="Family A G protein-coupled receptor-like"/>
    <property type="match status" value="1"/>
</dbReference>
<sequence>MEYPASNGTIKDDGSNVKWKLDVTDFGKSQTYSVYTWLRSIFVYIIPLLLLCIFNFYLVKFVRTANSRWRQSKRNRIPHNYSPDAQPETTDLKMKNRVISAASFRRNERRQAAQRKLTILPIAIAGIFIAGQIPQALAYASNYQIVLRLFGKCSISLGCCLPYRIYRAVTNCICLITYSANFFLYATLNSHFKNELIKYFSMCSLKKRITFKTQCLNTSRFGSNRCEEKPEEHVDAREALSAEAFQVKKRRKPREIPLSECEMVPATETNNLQTYFVPRSYSDHVWRVSIAVLPETGGRPVALANATMGRTVNTTHSDSILSPGSVKSPRKSPSSQLKFPSNDSLFSSDSLCLNSILQFSGHVHTQDSTFNTQPLLNQAKDDLLAAPNEKILIRVHSHSKRFWSKRRHLLAETKNREEKKKIMALLERQVLTENQFQLHVISQRLQNANAKGRDQNHLQFLLPSYPANTPWCPPFIVASLLRANHDIAQRDIVRVNLHNFIPSAYHETHLDNVL</sequence>
<dbReference type="STRING" id="6216.A0A0R3SWW4"/>
<dbReference type="Gene3D" id="1.20.1070.10">
    <property type="entry name" value="Rhodopsin 7-helix transmembrane proteins"/>
    <property type="match status" value="1"/>
</dbReference>
<keyword evidence="2" id="KW-0812">Transmembrane</keyword>
<reference evidence="7" key="1">
    <citation type="submission" date="2017-02" db="UniProtKB">
        <authorList>
            <consortium name="WormBaseParasite"/>
        </authorList>
    </citation>
    <scope>IDENTIFICATION</scope>
</reference>
<feature type="region of interest" description="Disordered" evidence="1">
    <location>
        <begin position="314"/>
        <end position="340"/>
    </location>
</feature>
<reference evidence="4 6" key="3">
    <citation type="submission" date="2019-07" db="EMBL/GenBank/DDBJ databases">
        <authorList>
            <person name="Jastrzebski P J."/>
            <person name="Paukszto L."/>
            <person name="Jastrzebski P J."/>
        </authorList>
    </citation>
    <scope>NUCLEOTIDE SEQUENCE [LARGE SCALE GENOMIC DNA]</scope>
    <source>
        <strain evidence="4 6">WMS-il1</strain>
    </source>
</reference>
<gene>
    <name evidence="3" type="ORF">HDID_LOCUS10194</name>
    <name evidence="4" type="ORF">WMSIL1_LOCUS13666</name>
</gene>
<dbReference type="InterPro" id="IPR052954">
    <property type="entry name" value="GPCR-Ligand_Int"/>
</dbReference>